<dbReference type="RefSeq" id="WP_133529989.1">
    <property type="nucleotide sequence ID" value="NZ_SNXX01000006.1"/>
</dbReference>
<comment type="caution">
    <text evidence="2">The sequence shown here is derived from an EMBL/GenBank/DDBJ whole genome shotgun (WGS) entry which is preliminary data.</text>
</comment>
<feature type="signal peptide" evidence="1">
    <location>
        <begin position="1"/>
        <end position="27"/>
    </location>
</feature>
<feature type="chain" id="PRO_5020202337" evidence="1">
    <location>
        <begin position="28"/>
        <end position="149"/>
    </location>
</feature>
<dbReference type="AlphaFoldDB" id="A0A4R6SD08"/>
<keyword evidence="1" id="KW-0732">Signal</keyword>
<evidence type="ECO:0000313" key="2">
    <source>
        <dbReference type="EMBL" id="TDP96956.1"/>
    </source>
</evidence>
<accession>A0A4R6SD08</accession>
<dbReference type="EMBL" id="SNXX01000006">
    <property type="protein sequence ID" value="TDP96956.1"/>
    <property type="molecule type" value="Genomic_DNA"/>
</dbReference>
<proteinExistence type="predicted"/>
<evidence type="ECO:0000256" key="1">
    <source>
        <dbReference type="SAM" id="SignalP"/>
    </source>
</evidence>
<reference evidence="2 3" key="1">
    <citation type="submission" date="2019-03" db="EMBL/GenBank/DDBJ databases">
        <title>Subsurface microbial communities from deep shales in Ohio and West Virginia, USA.</title>
        <authorList>
            <person name="Wrighton K."/>
        </authorList>
    </citation>
    <scope>NUCLEOTIDE SEQUENCE [LARGE SCALE GENOMIC DNA]</scope>
    <source>
        <strain evidence="2 3">MSL 7</strain>
    </source>
</reference>
<evidence type="ECO:0000313" key="3">
    <source>
        <dbReference type="Proteomes" id="UP000295176"/>
    </source>
</evidence>
<organism evidence="2 3">
    <name type="scientific">Halanaerobium saccharolyticum</name>
    <dbReference type="NCBI Taxonomy" id="43595"/>
    <lineage>
        <taxon>Bacteria</taxon>
        <taxon>Bacillati</taxon>
        <taxon>Bacillota</taxon>
        <taxon>Clostridia</taxon>
        <taxon>Halanaerobiales</taxon>
        <taxon>Halanaerobiaceae</taxon>
        <taxon>Halanaerobium</taxon>
    </lineage>
</organism>
<gene>
    <name evidence="2" type="ORF">C7957_10651</name>
</gene>
<sequence length="149" mass="16824">MFKINRFILYTSILLFLIFSFSLPLLAQENEEETEERVFRNPFIEYVEPAPANNSNTSSTNPGNNTTQRAEPVITFADIKSGLPFQLDGIITSGTNRIAIVDTGDGVEFVRSSFEKDNYYISAINQDSIIVNNRGFTFQLRIGGEINER</sequence>
<name>A0A4R6SD08_9FIRM</name>
<dbReference type="Proteomes" id="UP000295176">
    <property type="component" value="Unassembled WGS sequence"/>
</dbReference>
<protein>
    <submittedName>
        <fullName evidence="2">Uncharacterized protein</fullName>
    </submittedName>
</protein>